<dbReference type="AlphaFoldDB" id="A0A7Z2NVH1"/>
<evidence type="ECO:0000256" key="4">
    <source>
        <dbReference type="ARBA" id="ARBA00009894"/>
    </source>
</evidence>
<evidence type="ECO:0000256" key="9">
    <source>
        <dbReference type="ARBA" id="ARBA00023277"/>
    </source>
</evidence>
<organism evidence="12 13">
    <name type="scientific">Sphingomonas changnyeongensis</name>
    <dbReference type="NCBI Taxonomy" id="2698679"/>
    <lineage>
        <taxon>Bacteria</taxon>
        <taxon>Pseudomonadati</taxon>
        <taxon>Pseudomonadota</taxon>
        <taxon>Alphaproteobacteria</taxon>
        <taxon>Sphingomonadales</taxon>
        <taxon>Sphingomonadaceae</taxon>
        <taxon>Sphingomonas</taxon>
    </lineage>
</organism>
<comment type="subunit">
    <text evidence="10">Homotetramer.</text>
</comment>
<feature type="binding site" evidence="10">
    <location>
        <position position="60"/>
    </location>
    <ligand>
        <name>substrate</name>
    </ligand>
</feature>
<dbReference type="InterPro" id="IPR001347">
    <property type="entry name" value="SIS_dom"/>
</dbReference>
<feature type="binding site" evidence="10">
    <location>
        <begin position="115"/>
        <end position="117"/>
    </location>
    <ligand>
        <name>substrate</name>
    </ligand>
</feature>
<dbReference type="CDD" id="cd05006">
    <property type="entry name" value="SIS_GmhA"/>
    <property type="match status" value="1"/>
</dbReference>
<dbReference type="PANTHER" id="PTHR30390">
    <property type="entry name" value="SEDOHEPTULOSE 7-PHOSPHATE ISOMERASE / DNAA INITIATOR-ASSOCIATING FACTOR FOR REPLICATION INITIATION"/>
    <property type="match status" value="1"/>
</dbReference>
<sequence length="187" mass="19360">MSVFAQNLAEHLELFQRLDAIGNDVARAGDALVDALRAGGKVMFCGNGGSAADSQHIAAELTGRFIDDRRPLAGLALSTDSSALTCISNDYGYEHVFVRQVQALGKAGDCLVGISTSGNSANIVKAFDFARAAGIVTIGLLGRDGGALVGLSDIAIVVPSHVTARIQEAHIMIGHTLCGIVEDALID</sequence>
<evidence type="ECO:0000256" key="7">
    <source>
        <dbReference type="ARBA" id="ARBA00022833"/>
    </source>
</evidence>
<evidence type="ECO:0000313" key="12">
    <source>
        <dbReference type="EMBL" id="QHL90221.1"/>
    </source>
</evidence>
<gene>
    <name evidence="10" type="primary">gmhA</name>
    <name evidence="12" type="ORF">GVO57_04440</name>
</gene>
<evidence type="ECO:0000256" key="8">
    <source>
        <dbReference type="ARBA" id="ARBA00023235"/>
    </source>
</evidence>
<accession>A0A7Z2NVH1</accession>
<dbReference type="GO" id="GO:0008270">
    <property type="term" value="F:zinc ion binding"/>
    <property type="evidence" value="ECO:0007669"/>
    <property type="project" value="UniProtKB-UniRule"/>
</dbReference>
<keyword evidence="5 10" id="KW-0963">Cytoplasm</keyword>
<reference evidence="12 13" key="1">
    <citation type="submission" date="2020-01" db="EMBL/GenBank/DDBJ databases">
        <title>Sphingomonas sp. C33 whole genome sequece.</title>
        <authorList>
            <person name="Park C."/>
        </authorList>
    </citation>
    <scope>NUCLEOTIDE SEQUENCE [LARGE SCALE GENOMIC DNA]</scope>
    <source>
        <strain evidence="12 13">C33</strain>
    </source>
</reference>
<evidence type="ECO:0000256" key="1">
    <source>
        <dbReference type="ARBA" id="ARBA00000348"/>
    </source>
</evidence>
<dbReference type="InterPro" id="IPR004515">
    <property type="entry name" value="Phosphoheptose_Isoase"/>
</dbReference>
<feature type="binding site" evidence="10">
    <location>
        <position position="175"/>
    </location>
    <ligand>
        <name>Zn(2+)</name>
        <dbReference type="ChEBI" id="CHEBI:29105"/>
    </ligand>
</feature>
<feature type="binding site" evidence="10">
    <location>
        <position position="167"/>
    </location>
    <ligand>
        <name>substrate</name>
    </ligand>
</feature>
<keyword evidence="6 10" id="KW-0479">Metal-binding</keyword>
<dbReference type="EMBL" id="CP047895">
    <property type="protein sequence ID" value="QHL90221.1"/>
    <property type="molecule type" value="Genomic_DNA"/>
</dbReference>
<comment type="cofactor">
    <cofactor evidence="10">
        <name>Zn(2+)</name>
        <dbReference type="ChEBI" id="CHEBI:29105"/>
    </cofactor>
    <text evidence="10">Binds 1 zinc ion per subunit.</text>
</comment>
<dbReference type="SUPFAM" id="SSF53697">
    <property type="entry name" value="SIS domain"/>
    <property type="match status" value="1"/>
</dbReference>
<dbReference type="RefSeq" id="WP_160592149.1">
    <property type="nucleotide sequence ID" value="NZ_CP047895.1"/>
</dbReference>
<evidence type="ECO:0000256" key="10">
    <source>
        <dbReference type="HAMAP-Rule" id="MF_00067"/>
    </source>
</evidence>
<dbReference type="GO" id="GO:2001061">
    <property type="term" value="P:D-glycero-D-manno-heptose 7-phosphate biosynthetic process"/>
    <property type="evidence" value="ECO:0007669"/>
    <property type="project" value="UniProtKB-UniPathway"/>
</dbReference>
<dbReference type="HAMAP" id="MF_00067">
    <property type="entry name" value="GmhA"/>
    <property type="match status" value="1"/>
</dbReference>
<keyword evidence="9 10" id="KW-0119">Carbohydrate metabolism</keyword>
<evidence type="ECO:0000313" key="13">
    <source>
        <dbReference type="Proteomes" id="UP000464468"/>
    </source>
</evidence>
<keyword evidence="13" id="KW-1185">Reference proteome</keyword>
<dbReference type="KEGG" id="schy:GVO57_04440"/>
<comment type="similarity">
    <text evidence="4 10">Belongs to the SIS family. GmhA subfamily.</text>
</comment>
<comment type="pathway">
    <text evidence="10">Carbohydrate biosynthesis; D-glycero-D-manno-heptose 7-phosphate biosynthesis; D-glycero-alpha-D-manno-heptose 7-phosphate and D-glycero-beta-D-manno-heptose 7-phosphate from sedoheptulose 7-phosphate: step 1/1.</text>
</comment>
<dbReference type="Pfam" id="PF13580">
    <property type="entry name" value="SIS_2"/>
    <property type="match status" value="1"/>
</dbReference>
<feature type="binding site" evidence="10">
    <location>
        <begin position="47"/>
        <end position="49"/>
    </location>
    <ligand>
        <name>substrate</name>
    </ligand>
</feature>
<feature type="domain" description="SIS" evidence="11">
    <location>
        <begin position="32"/>
        <end position="187"/>
    </location>
</feature>
<evidence type="ECO:0000256" key="6">
    <source>
        <dbReference type="ARBA" id="ARBA00022723"/>
    </source>
</evidence>
<dbReference type="InterPro" id="IPR050099">
    <property type="entry name" value="SIS_GmhA/DiaA_subfam"/>
</dbReference>
<comment type="subcellular location">
    <subcellularLocation>
        <location evidence="3 10">Cytoplasm</location>
    </subcellularLocation>
</comment>
<protein>
    <recommendedName>
        <fullName evidence="10">Phosphoheptose isomerase</fullName>
        <ecNumber evidence="10">5.3.1.28</ecNumber>
    </recommendedName>
    <alternativeName>
        <fullName evidence="10">Sedoheptulose 7-phosphate isomerase</fullName>
    </alternativeName>
</protein>
<evidence type="ECO:0000256" key="3">
    <source>
        <dbReference type="ARBA" id="ARBA00004496"/>
    </source>
</evidence>
<keyword evidence="8 10" id="KW-0413">Isomerase</keyword>
<evidence type="ECO:0000256" key="2">
    <source>
        <dbReference type="ARBA" id="ARBA00003172"/>
    </source>
</evidence>
<evidence type="ECO:0000259" key="11">
    <source>
        <dbReference type="PROSITE" id="PS51464"/>
    </source>
</evidence>
<keyword evidence="7 10" id="KW-0862">Zinc</keyword>
<dbReference type="EC" id="5.3.1.28" evidence="10"/>
<dbReference type="Proteomes" id="UP000464468">
    <property type="component" value="Chromosome"/>
</dbReference>
<feature type="binding site" evidence="10">
    <location>
        <position position="167"/>
    </location>
    <ligand>
        <name>Zn(2+)</name>
        <dbReference type="ChEBI" id="CHEBI:29105"/>
    </ligand>
</feature>
<comment type="catalytic activity">
    <reaction evidence="1 10">
        <text>2 D-sedoheptulose 7-phosphate = D-glycero-alpha-D-manno-heptose 7-phosphate + D-glycero-beta-D-manno-heptose 7-phosphate</text>
        <dbReference type="Rhea" id="RHEA:27489"/>
        <dbReference type="ChEBI" id="CHEBI:57483"/>
        <dbReference type="ChEBI" id="CHEBI:60203"/>
        <dbReference type="ChEBI" id="CHEBI:60204"/>
        <dbReference type="EC" id="5.3.1.28"/>
    </reaction>
</comment>
<dbReference type="UniPathway" id="UPA00041">
    <property type="reaction ID" value="UER00436"/>
</dbReference>
<feature type="binding site" evidence="10">
    <location>
        <position position="56"/>
    </location>
    <ligand>
        <name>Zn(2+)</name>
        <dbReference type="ChEBI" id="CHEBI:29105"/>
    </ligand>
</feature>
<comment type="function">
    <text evidence="2 10">Catalyzes the isomerization of sedoheptulose 7-phosphate in D-glycero-D-manno-heptose 7-phosphate.</text>
</comment>
<comment type="miscellaneous">
    <text evidence="10">The reaction produces a racemic mixture of D-glycero-alpha-D-manno-heptose 7-phosphate and D-glycero-beta-D-manno-heptose 7-phosphate.</text>
</comment>
<dbReference type="GO" id="GO:0097367">
    <property type="term" value="F:carbohydrate derivative binding"/>
    <property type="evidence" value="ECO:0007669"/>
    <property type="project" value="InterPro"/>
</dbReference>
<feature type="binding site" evidence="10">
    <location>
        <begin position="89"/>
        <end position="90"/>
    </location>
    <ligand>
        <name>substrate</name>
    </ligand>
</feature>
<feature type="binding site" evidence="10">
    <location>
        <position position="60"/>
    </location>
    <ligand>
        <name>Zn(2+)</name>
        <dbReference type="ChEBI" id="CHEBI:29105"/>
    </ligand>
</feature>
<dbReference type="GO" id="GO:0008968">
    <property type="term" value="F:D-sedoheptulose 7-phosphate isomerase activity"/>
    <property type="evidence" value="ECO:0007669"/>
    <property type="project" value="UniProtKB-UniRule"/>
</dbReference>
<feature type="binding site" evidence="10">
    <location>
        <position position="120"/>
    </location>
    <ligand>
        <name>substrate</name>
    </ligand>
</feature>
<dbReference type="InterPro" id="IPR035461">
    <property type="entry name" value="GmhA/DiaA"/>
</dbReference>
<dbReference type="Gene3D" id="3.40.50.10490">
    <property type="entry name" value="Glucose-6-phosphate isomerase like protein, domain 1"/>
    <property type="match status" value="1"/>
</dbReference>
<dbReference type="PROSITE" id="PS51464">
    <property type="entry name" value="SIS"/>
    <property type="match status" value="1"/>
</dbReference>
<dbReference type="GO" id="GO:0005737">
    <property type="term" value="C:cytoplasm"/>
    <property type="evidence" value="ECO:0007669"/>
    <property type="project" value="UniProtKB-SubCell"/>
</dbReference>
<dbReference type="GO" id="GO:0005975">
    <property type="term" value="P:carbohydrate metabolic process"/>
    <property type="evidence" value="ECO:0007669"/>
    <property type="project" value="UniProtKB-UniRule"/>
</dbReference>
<evidence type="ECO:0000256" key="5">
    <source>
        <dbReference type="ARBA" id="ARBA00022490"/>
    </source>
</evidence>
<dbReference type="InterPro" id="IPR046348">
    <property type="entry name" value="SIS_dom_sf"/>
</dbReference>
<name>A0A7Z2NVH1_9SPHN</name>
<proteinExistence type="inferred from homology"/>